<dbReference type="SUPFAM" id="SSF49764">
    <property type="entry name" value="HSP20-like chaperones"/>
    <property type="match status" value="1"/>
</dbReference>
<gene>
    <name evidence="3" type="ORF">CCMP2556_LOCUS38426</name>
</gene>
<proteinExistence type="predicted"/>
<organism evidence="3 4">
    <name type="scientific">Durusdinium trenchii</name>
    <dbReference type="NCBI Taxonomy" id="1381693"/>
    <lineage>
        <taxon>Eukaryota</taxon>
        <taxon>Sar</taxon>
        <taxon>Alveolata</taxon>
        <taxon>Dinophyceae</taxon>
        <taxon>Suessiales</taxon>
        <taxon>Symbiodiniaceae</taxon>
        <taxon>Durusdinium</taxon>
    </lineage>
</organism>
<reference evidence="3 4" key="1">
    <citation type="submission" date="2024-02" db="EMBL/GenBank/DDBJ databases">
        <authorList>
            <person name="Chen Y."/>
            <person name="Shah S."/>
            <person name="Dougan E. K."/>
            <person name="Thang M."/>
            <person name="Chan C."/>
        </authorList>
    </citation>
    <scope>NUCLEOTIDE SEQUENCE [LARGE SCALE GENOMIC DNA]</scope>
</reference>
<comment type="caution">
    <text evidence="3">The sequence shown here is derived from an EMBL/GenBank/DDBJ whole genome shotgun (WGS) entry which is preliminary data.</text>
</comment>
<evidence type="ECO:0000259" key="2">
    <source>
        <dbReference type="PROSITE" id="PS51203"/>
    </source>
</evidence>
<evidence type="ECO:0000256" key="1">
    <source>
        <dbReference type="PROSITE-ProRule" id="PRU00339"/>
    </source>
</evidence>
<dbReference type="Proteomes" id="UP001642484">
    <property type="component" value="Unassembled WGS sequence"/>
</dbReference>
<keyword evidence="4" id="KW-1185">Reference proteome</keyword>
<evidence type="ECO:0000313" key="3">
    <source>
        <dbReference type="EMBL" id="CAK9077986.1"/>
    </source>
</evidence>
<dbReference type="InterPro" id="IPR007052">
    <property type="entry name" value="CS_dom"/>
</dbReference>
<dbReference type="SMART" id="SM00028">
    <property type="entry name" value="TPR"/>
    <property type="match status" value="3"/>
</dbReference>
<keyword evidence="1" id="KW-0802">TPR repeat</keyword>
<name>A0ABP0PQC7_9DINO</name>
<dbReference type="CDD" id="cd06463">
    <property type="entry name" value="p23_like"/>
    <property type="match status" value="1"/>
</dbReference>
<dbReference type="Pfam" id="PF04969">
    <property type="entry name" value="CS"/>
    <property type="match status" value="1"/>
</dbReference>
<evidence type="ECO:0000313" key="4">
    <source>
        <dbReference type="Proteomes" id="UP001642484"/>
    </source>
</evidence>
<dbReference type="EMBL" id="CAXAMN010023484">
    <property type="protein sequence ID" value="CAK9077986.1"/>
    <property type="molecule type" value="Genomic_DNA"/>
</dbReference>
<dbReference type="InterPro" id="IPR019734">
    <property type="entry name" value="TPR_rpt"/>
</dbReference>
<dbReference type="PROSITE" id="PS50005">
    <property type="entry name" value="TPR"/>
    <property type="match status" value="1"/>
</dbReference>
<sequence length="667" mass="73961">MQWPSHIAVKAAGAVDINGVFTRQLDISYEDLPVYGNLKEFSLSACRSPDETGQLQWGWIIGRDGVPAYGCVAERKESIPMSGWQCFQGPPPAPTLHLLSASELPQFSLEEARQRAFAGDLHLAVKAFREVFHYKSMLFASGRGCARLHVELAQLLCRCQQKDAALAEVKEALNLWPSLPEALLLKAQLYEETDDGPAALLAKQCWLMLPEGQKKLRKECQELLENLGEALDASLPCCLAPCYLEGVDDEASEEGLDEASASHVESLEVKGSSLKEVNGVYEPCRDQISNHCPSFVNGHGFRLSLEVLPAPNGEATRGWVIGKDAAGYFGTKDLDDERRFPLEDGKWSCFAAARGATAPTSSVANVAKVDSAIEKGYQARLEGRGEEAVALFRSCLKMSRIRRDLRRVALVYTELAGSFREMDRLEEAQEAVRRALEIWPGHWEAYLADAGLASLGPVASVPFEEAASIWSKLHRAREASVQLRQLLVARDAADGRAQLALLAQLERVDAPGMLELKGWMQNHGELPVIADYLARDRSQTSQANNGNAQGESGPEADFVLEDQPTEVFAHWTLAVACQARDVDIRFQDQWLLVRVQDQTLFEGELMHKIQPKSSGWTFSSPELTVCLAKAPHKNGWPKWEVLHKEDQASRLHRLQALPFDQKAVRWM</sequence>
<dbReference type="PROSITE" id="PS51203">
    <property type="entry name" value="CS"/>
    <property type="match status" value="1"/>
</dbReference>
<feature type="repeat" description="TPR" evidence="1">
    <location>
        <begin position="409"/>
        <end position="442"/>
    </location>
</feature>
<dbReference type="InterPro" id="IPR011990">
    <property type="entry name" value="TPR-like_helical_dom_sf"/>
</dbReference>
<protein>
    <recommendedName>
        <fullName evidence="2">CS domain-containing protein</fullName>
    </recommendedName>
</protein>
<feature type="domain" description="CS" evidence="2">
    <location>
        <begin position="553"/>
        <end position="640"/>
    </location>
</feature>
<dbReference type="InterPro" id="IPR008978">
    <property type="entry name" value="HSP20-like_chaperone"/>
</dbReference>
<dbReference type="SUPFAM" id="SSF48452">
    <property type="entry name" value="TPR-like"/>
    <property type="match status" value="1"/>
</dbReference>
<dbReference type="Gene3D" id="2.60.40.790">
    <property type="match status" value="1"/>
</dbReference>
<accession>A0ABP0PQC7</accession>
<dbReference type="Gene3D" id="1.25.40.10">
    <property type="entry name" value="Tetratricopeptide repeat domain"/>
    <property type="match status" value="2"/>
</dbReference>